<evidence type="ECO:0000313" key="4">
    <source>
        <dbReference type="Proteomes" id="UP000503640"/>
    </source>
</evidence>
<dbReference type="RefSeq" id="WP_176065681.1">
    <property type="nucleotide sequence ID" value="NZ_BJTG01000005.1"/>
</dbReference>
<dbReference type="GO" id="GO:0016020">
    <property type="term" value="C:membrane"/>
    <property type="evidence" value="ECO:0007669"/>
    <property type="project" value="TreeGrafter"/>
</dbReference>
<dbReference type="EMBL" id="BJTG01000005">
    <property type="protein sequence ID" value="GEJ57793.1"/>
    <property type="molecule type" value="Genomic_DNA"/>
</dbReference>
<dbReference type="GO" id="GO:0016787">
    <property type="term" value="F:hydrolase activity"/>
    <property type="evidence" value="ECO:0007669"/>
    <property type="project" value="UniProtKB-KW"/>
</dbReference>
<keyword evidence="4" id="KW-1185">Reference proteome</keyword>
<dbReference type="SUPFAM" id="SSF53474">
    <property type="entry name" value="alpha/beta-Hydrolases"/>
    <property type="match status" value="1"/>
</dbReference>
<feature type="domain" description="AB hydrolase-1" evidence="2">
    <location>
        <begin position="56"/>
        <end position="185"/>
    </location>
</feature>
<dbReference type="PANTHER" id="PTHR43798:SF31">
    <property type="entry name" value="AB HYDROLASE SUPERFAMILY PROTEIN YCLE"/>
    <property type="match status" value="1"/>
</dbReference>
<dbReference type="PANTHER" id="PTHR43798">
    <property type="entry name" value="MONOACYLGLYCEROL LIPASE"/>
    <property type="match status" value="1"/>
</dbReference>
<keyword evidence="1" id="KW-0378">Hydrolase</keyword>
<comment type="caution">
    <text evidence="3">The sequence shown here is derived from an EMBL/GenBank/DDBJ whole genome shotgun (WGS) entry which is preliminary data.</text>
</comment>
<dbReference type="Proteomes" id="UP000503640">
    <property type="component" value="Unassembled WGS sequence"/>
</dbReference>
<dbReference type="InterPro" id="IPR050266">
    <property type="entry name" value="AB_hydrolase_sf"/>
</dbReference>
<name>A0A7I9VN11_9BACT</name>
<proteinExistence type="predicted"/>
<sequence>MRLRLDPTLAALLAMACSHPGPSLAPAARSVAGERLSFVEGTAGSLRVSDGGQGDPAVVFLHGLGSDLEVWRPQLDHLRASRRVVAYDQRGHGASGKPRDGVYTLEALAADLEAVRRALGLERFVLVGHSLSGAVVTTYLGAHPEVVVGAVYVDAAGDFHGVARERLQEVVDREASPSFGASARRADFAEALGPRARPATRQTVLASLERMDPAAFAPLRRALFELRDARARFASHRGPALAIEAAENPYASTMAGAVLGLPRVEVRGVSHWLQLDDPDAVNRALDAFLARLASTP</sequence>
<reference evidence="4" key="1">
    <citation type="journal article" date="2020" name="Appl. Environ. Microbiol.">
        <title>Diazotrophic Anaeromyxobacter Isolates from Soils.</title>
        <authorList>
            <person name="Masuda Y."/>
            <person name="Yamanaka H."/>
            <person name="Xu Z.X."/>
            <person name="Shiratori Y."/>
            <person name="Aono T."/>
            <person name="Amachi S."/>
            <person name="Senoo K."/>
            <person name="Itoh H."/>
        </authorList>
    </citation>
    <scope>NUCLEOTIDE SEQUENCE [LARGE SCALE GENOMIC DNA]</scope>
    <source>
        <strain evidence="4">R267</strain>
    </source>
</reference>
<protein>
    <recommendedName>
        <fullName evidence="2">AB hydrolase-1 domain-containing protein</fullName>
    </recommendedName>
</protein>
<dbReference type="AlphaFoldDB" id="A0A7I9VN11"/>
<dbReference type="InterPro" id="IPR029058">
    <property type="entry name" value="AB_hydrolase_fold"/>
</dbReference>
<evidence type="ECO:0000259" key="2">
    <source>
        <dbReference type="Pfam" id="PF00561"/>
    </source>
</evidence>
<accession>A0A7I9VN11</accession>
<evidence type="ECO:0000313" key="3">
    <source>
        <dbReference type="EMBL" id="GEJ57793.1"/>
    </source>
</evidence>
<dbReference type="Gene3D" id="3.40.50.1820">
    <property type="entry name" value="alpha/beta hydrolase"/>
    <property type="match status" value="1"/>
</dbReference>
<evidence type="ECO:0000256" key="1">
    <source>
        <dbReference type="ARBA" id="ARBA00022801"/>
    </source>
</evidence>
<gene>
    <name evidence="3" type="ORF">AMYX_25340</name>
</gene>
<dbReference type="Pfam" id="PF00561">
    <property type="entry name" value="Abhydrolase_1"/>
    <property type="match status" value="1"/>
</dbReference>
<dbReference type="PROSITE" id="PS51257">
    <property type="entry name" value="PROKAR_LIPOPROTEIN"/>
    <property type="match status" value="1"/>
</dbReference>
<organism evidence="3 4">
    <name type="scientific">Anaeromyxobacter diazotrophicus</name>
    <dbReference type="NCBI Taxonomy" id="2590199"/>
    <lineage>
        <taxon>Bacteria</taxon>
        <taxon>Pseudomonadati</taxon>
        <taxon>Myxococcota</taxon>
        <taxon>Myxococcia</taxon>
        <taxon>Myxococcales</taxon>
        <taxon>Cystobacterineae</taxon>
        <taxon>Anaeromyxobacteraceae</taxon>
        <taxon>Anaeromyxobacter</taxon>
    </lineage>
</organism>
<dbReference type="InterPro" id="IPR000073">
    <property type="entry name" value="AB_hydrolase_1"/>
</dbReference>